<dbReference type="InterPro" id="IPR000683">
    <property type="entry name" value="Gfo/Idh/MocA-like_OxRdtase_N"/>
</dbReference>
<evidence type="ECO:0000313" key="3">
    <source>
        <dbReference type="EMBL" id="REK72843.1"/>
    </source>
</evidence>
<sequence length="317" mass="34307">MTNPNILLIGAGNMGALHARVIAQSPQAELAAIVDPRPDEGQALARKHGTRWLADVPDDLTDIQGVVIAAATEAHHALAMSVIQAGVPVLVEKPLADSLERTQEILAASSAKDVPVMCGLLERFNSAVLTAKALVDDPFYVTCTRHSPYAPRIKTGVSWDLLVHDVDLASMFLGGDPTSITGKLGQYHPSSLAGAEDVVEALIEYPGGKIARVSASRIGQRKIREMSIHDSEKLVEVDLLRRDVTVYRHVSDQPADVEGRGYRHQTVIEIPELVTGTEPLVGQLEHFVGLIEGRVDAEAERRSILPAHRIVDAVKHR</sequence>
<gene>
    <name evidence="3" type="ORF">DX116_04385</name>
</gene>
<evidence type="ECO:0000313" key="4">
    <source>
        <dbReference type="Proteomes" id="UP000265581"/>
    </source>
</evidence>
<accession>A0A371PA71</accession>
<evidence type="ECO:0000259" key="1">
    <source>
        <dbReference type="Pfam" id="PF01408"/>
    </source>
</evidence>
<protein>
    <submittedName>
        <fullName evidence="3">Gfo/Idh/MocA family oxidoreductase</fullName>
    </submittedName>
</protein>
<keyword evidence="4" id="KW-1185">Reference proteome</keyword>
<comment type="caution">
    <text evidence="3">The sequence shown here is derived from an EMBL/GenBank/DDBJ whole genome shotgun (WGS) entry which is preliminary data.</text>
</comment>
<name>A0A371PA71_9ACTN</name>
<dbReference type="Gene3D" id="3.40.50.720">
    <property type="entry name" value="NAD(P)-binding Rossmann-like Domain"/>
    <property type="match status" value="1"/>
</dbReference>
<dbReference type="AlphaFoldDB" id="A0A371PA71"/>
<dbReference type="GO" id="GO:0000166">
    <property type="term" value="F:nucleotide binding"/>
    <property type="evidence" value="ECO:0007669"/>
    <property type="project" value="InterPro"/>
</dbReference>
<reference evidence="3 4" key="1">
    <citation type="submission" date="2018-08" db="EMBL/GenBank/DDBJ databases">
        <title>Aeromicrobium sp. M2KJ-4, whole genome shotgun sequence.</title>
        <authorList>
            <person name="Tuo L."/>
        </authorList>
    </citation>
    <scope>NUCLEOTIDE SEQUENCE [LARGE SCALE GENOMIC DNA]</scope>
    <source>
        <strain evidence="3 4">M2KJ-4</strain>
    </source>
</reference>
<evidence type="ECO:0000259" key="2">
    <source>
        <dbReference type="Pfam" id="PF22725"/>
    </source>
</evidence>
<feature type="domain" description="GFO/IDH/MocA-like oxidoreductase" evidence="2">
    <location>
        <begin position="151"/>
        <end position="222"/>
    </location>
</feature>
<organism evidence="3 4">
    <name type="scientific">Aeromicrobium endophyticum</name>
    <dbReference type="NCBI Taxonomy" id="2292704"/>
    <lineage>
        <taxon>Bacteria</taxon>
        <taxon>Bacillati</taxon>
        <taxon>Actinomycetota</taxon>
        <taxon>Actinomycetes</taxon>
        <taxon>Propionibacteriales</taxon>
        <taxon>Nocardioidaceae</taxon>
        <taxon>Aeromicrobium</taxon>
    </lineage>
</organism>
<dbReference type="PANTHER" id="PTHR43377">
    <property type="entry name" value="BILIVERDIN REDUCTASE A"/>
    <property type="match status" value="1"/>
</dbReference>
<proteinExistence type="predicted"/>
<dbReference type="Pfam" id="PF22725">
    <property type="entry name" value="GFO_IDH_MocA_C3"/>
    <property type="match status" value="1"/>
</dbReference>
<dbReference type="SUPFAM" id="SSF55347">
    <property type="entry name" value="Glyceraldehyde-3-phosphate dehydrogenase-like, C-terminal domain"/>
    <property type="match status" value="1"/>
</dbReference>
<dbReference type="InterPro" id="IPR051450">
    <property type="entry name" value="Gfo/Idh/MocA_Oxidoreductases"/>
</dbReference>
<dbReference type="Pfam" id="PF01408">
    <property type="entry name" value="GFO_IDH_MocA"/>
    <property type="match status" value="1"/>
</dbReference>
<dbReference type="SUPFAM" id="SSF51735">
    <property type="entry name" value="NAD(P)-binding Rossmann-fold domains"/>
    <property type="match status" value="1"/>
</dbReference>
<dbReference type="Gene3D" id="3.30.360.10">
    <property type="entry name" value="Dihydrodipicolinate Reductase, domain 2"/>
    <property type="match status" value="1"/>
</dbReference>
<dbReference type="EMBL" id="QUBR01000001">
    <property type="protein sequence ID" value="REK72843.1"/>
    <property type="molecule type" value="Genomic_DNA"/>
</dbReference>
<dbReference type="InterPro" id="IPR055170">
    <property type="entry name" value="GFO_IDH_MocA-like_dom"/>
</dbReference>
<dbReference type="Proteomes" id="UP000265581">
    <property type="component" value="Unassembled WGS sequence"/>
</dbReference>
<feature type="domain" description="Gfo/Idh/MocA-like oxidoreductase N-terminal" evidence="1">
    <location>
        <begin position="5"/>
        <end position="119"/>
    </location>
</feature>
<dbReference type="InterPro" id="IPR036291">
    <property type="entry name" value="NAD(P)-bd_dom_sf"/>
</dbReference>
<dbReference type="OrthoDB" id="179913at2"/>
<dbReference type="RefSeq" id="WP_119702957.1">
    <property type="nucleotide sequence ID" value="NZ_JBHSOI010000001.1"/>
</dbReference>
<dbReference type="PANTHER" id="PTHR43377:SF1">
    <property type="entry name" value="BILIVERDIN REDUCTASE A"/>
    <property type="match status" value="1"/>
</dbReference>